<proteinExistence type="predicted"/>
<organism evidence="1 2">
    <name type="scientific">Alternaria gaisen</name>
    <dbReference type="NCBI Taxonomy" id="167740"/>
    <lineage>
        <taxon>Eukaryota</taxon>
        <taxon>Fungi</taxon>
        <taxon>Dikarya</taxon>
        <taxon>Ascomycota</taxon>
        <taxon>Pezizomycotina</taxon>
        <taxon>Dothideomycetes</taxon>
        <taxon>Pleosporomycetidae</taxon>
        <taxon>Pleosporales</taxon>
        <taxon>Pleosporineae</taxon>
        <taxon>Pleosporaceae</taxon>
        <taxon>Alternaria</taxon>
        <taxon>Alternaria sect. Alternaria</taxon>
    </lineage>
</organism>
<dbReference type="Proteomes" id="UP000293547">
    <property type="component" value="Unassembled WGS sequence"/>
</dbReference>
<accession>A0ACB6F2W6</accession>
<protein>
    <submittedName>
        <fullName evidence="1">Uncharacterized protein</fullName>
    </submittedName>
</protein>
<evidence type="ECO:0000313" key="1">
    <source>
        <dbReference type="EMBL" id="KAB2098760.1"/>
    </source>
</evidence>
<keyword evidence="2" id="KW-1185">Reference proteome</keyword>
<sequence>MIDNGLLHLWDCDREARTIERLTAHRIPQIQIDGVNEQRSLVNAITEFDLDVGGLKQRAAAYIVSTTYDYDMILGKSWLERVGGIIDSRQHTLRLPQYGITVRSTESQKGKTDFSLISAAAFQLHVRRNRREKNNVQIFAANLRDIEKALQIKTPLTAEQIRQQLPEYLQSYVHLFQPKEITFHPYEDPGRPPTRVRTREWQDPKIPYGPLYNMSKR</sequence>
<dbReference type="EMBL" id="PDWZ02000022">
    <property type="protein sequence ID" value="KAB2098760.1"/>
    <property type="molecule type" value="Genomic_DNA"/>
</dbReference>
<gene>
    <name evidence="1" type="ORF">AG0111_0g12976</name>
</gene>
<name>A0ACB6F2W6_9PLEO</name>
<evidence type="ECO:0000313" key="2">
    <source>
        <dbReference type="Proteomes" id="UP000293547"/>
    </source>
</evidence>
<comment type="caution">
    <text evidence="1">The sequence shown here is derived from an EMBL/GenBank/DDBJ whole genome shotgun (WGS) entry which is preliminary data.</text>
</comment>
<reference evidence="1 2" key="1">
    <citation type="journal article" date="2019" name="bioRxiv">
        <title>Genomics, evolutionary history and diagnostics of the Alternaria alternata species group including apple and Asian pear pathotypes.</title>
        <authorList>
            <person name="Armitage A.D."/>
            <person name="Cockerton H.M."/>
            <person name="Sreenivasaprasad S."/>
            <person name="Woodhall J.W."/>
            <person name="Lane C.R."/>
            <person name="Harrison R.J."/>
            <person name="Clarkson J.P."/>
        </authorList>
    </citation>
    <scope>NUCLEOTIDE SEQUENCE [LARGE SCALE GENOMIC DNA]</scope>
    <source>
        <strain evidence="1 2">FERA 650</strain>
    </source>
</reference>